<accession>A0A2H9TAG2</accession>
<name>A0A2H9TAG2_9ZZZZ</name>
<reference evidence="1" key="1">
    <citation type="journal article" date="2017" name="Appl. Environ. Microbiol.">
        <title>Molecular characterization of an Endozoicomonas-like organism causing infection in king scallop Pecten maximus L.</title>
        <authorList>
            <person name="Cano I."/>
            <person name="van Aerle R."/>
            <person name="Ross S."/>
            <person name="Verner-Jeffreys D.W."/>
            <person name="Paley R.K."/>
            <person name="Rimmer G."/>
            <person name="Ryder D."/>
            <person name="Hooper P."/>
            <person name="Stone D."/>
            <person name="Feist S.W."/>
        </authorList>
    </citation>
    <scope>NUCLEOTIDE SEQUENCE</scope>
</reference>
<protein>
    <submittedName>
        <fullName evidence="1">Uncharacterized protein</fullName>
    </submittedName>
</protein>
<proteinExistence type="predicted"/>
<dbReference type="EMBL" id="NSIT01000028">
    <property type="protein sequence ID" value="PJE80184.1"/>
    <property type="molecule type" value="Genomic_DNA"/>
</dbReference>
<sequence length="309" mass="35267">MLFFYRLGIVILIIGYSVTTQAITKMVVMVSAKEEGALHKAFTQKCLKKLKEAFPDLLYVSMAQSVQSPLIQESNRLQPLHLYFYRRWYVADDLVTHVQLRRNFLQALDITAGIRQNCCWATPPIRNERSLLSPAKVCMQENMHSVLGSLLLSGHNVEQDTEEPDSWCSYLFSYLCCCSSPKGMDKYFRDIPVESSCCIQSCTASLICIDNTAPRNTPLDLIDAVRMAYDLARYSYIPADFAHSPQHYYDYGIKNVLVVFKEPPDSELAQQLKACKKPDIRFINYSHFDASIDKIDSVRQLVEQLDLCG</sequence>
<dbReference type="AlphaFoldDB" id="A0A2H9TAG2"/>
<organism evidence="1">
    <name type="scientific">invertebrate metagenome</name>
    <dbReference type="NCBI Taxonomy" id="1711999"/>
    <lineage>
        <taxon>unclassified sequences</taxon>
        <taxon>metagenomes</taxon>
        <taxon>organismal metagenomes</taxon>
    </lineage>
</organism>
<evidence type="ECO:0000313" key="1">
    <source>
        <dbReference type="EMBL" id="PJE80184.1"/>
    </source>
</evidence>
<gene>
    <name evidence="1" type="ORF">CI610_00836</name>
</gene>
<comment type="caution">
    <text evidence="1">The sequence shown here is derived from an EMBL/GenBank/DDBJ whole genome shotgun (WGS) entry which is preliminary data.</text>
</comment>